<evidence type="ECO:0000313" key="4">
    <source>
        <dbReference type="Proteomes" id="UP000011645"/>
    </source>
</evidence>
<name>D8J4P8_HALJB</name>
<dbReference type="Proteomes" id="UP000011645">
    <property type="component" value="Unassembled WGS sequence"/>
</dbReference>
<keyword evidence="4" id="KW-1185">Reference proteome</keyword>
<evidence type="ECO:0000313" key="3">
    <source>
        <dbReference type="Proteomes" id="UP000000390"/>
    </source>
</evidence>
<dbReference type="KEGG" id="hje:HacjB3_10660"/>
<dbReference type="GeneID" id="54763658"/>
<dbReference type="HOGENOM" id="CLU_3093984_0_0_2"/>
<accession>D8J4P8</accession>
<evidence type="ECO:0000313" key="2">
    <source>
        <dbReference type="EMBL" id="ELY36076.1"/>
    </source>
</evidence>
<sequence>MDVTDRLSCGSNSTHLGSRGRVESTGFIARVRNLRSNLPATTTRDPVWTNA</sequence>
<dbReference type="AlphaFoldDB" id="D8J4P8"/>
<reference evidence="2 4" key="2">
    <citation type="journal article" date="2014" name="PLoS Genet.">
        <title>Phylogenetically driven sequencing of extremely halophilic archaea reveals strategies for static and dynamic osmo-response.</title>
        <authorList>
            <person name="Becker E.A."/>
            <person name="Seitzer P.M."/>
            <person name="Tritt A."/>
            <person name="Larsen D."/>
            <person name="Krusor M."/>
            <person name="Yao A.I."/>
            <person name="Wu D."/>
            <person name="Madern D."/>
            <person name="Eisen J.A."/>
            <person name="Darling A.E."/>
            <person name="Facciotti M.T."/>
        </authorList>
    </citation>
    <scope>NUCLEOTIDE SEQUENCE [LARGE SCALE GENOMIC DNA]</scope>
    <source>
        <strain evidence="2">B3</strain>
        <strain evidence="4">DSM 18796 / CECT 7217 / JCM 14584 / KCTC 4019 / B3</strain>
    </source>
</reference>
<gene>
    <name evidence="1" type="ordered locus">HacjB3_10660</name>
    <name evidence="2" type="ORF">C497_12007</name>
</gene>
<dbReference type="EMBL" id="CP002062">
    <property type="protein sequence ID" value="ADJ15515.1"/>
    <property type="molecule type" value="Genomic_DNA"/>
</dbReference>
<dbReference type="RefSeq" id="WP_008416957.1">
    <property type="nucleotide sequence ID" value="NC_014297.1"/>
</dbReference>
<protein>
    <submittedName>
        <fullName evidence="1">Uncharacterized protein</fullName>
    </submittedName>
</protein>
<organism evidence="1 3">
    <name type="scientific">Halalkalicoccus jeotgali (strain DSM 18796 / CECT 7217 / JCM 14584 / KCTC 4019 / B3)</name>
    <dbReference type="NCBI Taxonomy" id="795797"/>
    <lineage>
        <taxon>Archaea</taxon>
        <taxon>Methanobacteriati</taxon>
        <taxon>Methanobacteriota</taxon>
        <taxon>Stenosarchaea group</taxon>
        <taxon>Halobacteria</taxon>
        <taxon>Halobacteriales</taxon>
        <taxon>Halococcaceae</taxon>
        <taxon>Halalkalicoccus</taxon>
    </lineage>
</organism>
<dbReference type="STRING" id="795797.HacjB3_10660"/>
<dbReference type="PATRIC" id="fig|795797.18.peg.2131"/>
<evidence type="ECO:0000313" key="1">
    <source>
        <dbReference type="EMBL" id="ADJ15515.1"/>
    </source>
</evidence>
<dbReference type="Proteomes" id="UP000000390">
    <property type="component" value="Chromosome"/>
</dbReference>
<reference evidence="1 3" key="1">
    <citation type="journal article" date="2010" name="J. Bacteriol.">
        <title>Complete genome sequence of Halalkalicoccus jeotgali B3(T), an extremely halophilic archaeon.</title>
        <authorList>
            <person name="Roh S.W."/>
            <person name="Nam Y.D."/>
            <person name="Nam S.H."/>
            <person name="Choi S.H."/>
            <person name="Park H.S."/>
            <person name="Bae J.W."/>
        </authorList>
    </citation>
    <scope>NUCLEOTIDE SEQUENCE [LARGE SCALE GENOMIC DNA]</scope>
    <source>
        <strain evidence="1">B3</strain>
        <strain evidence="3">DSM 18796 / CECT 7217 / JCM 14584 / KCTC 4019 / B3</strain>
    </source>
</reference>
<dbReference type="EMBL" id="AOHV01000030">
    <property type="protein sequence ID" value="ELY36076.1"/>
    <property type="molecule type" value="Genomic_DNA"/>
</dbReference>
<proteinExistence type="predicted"/>